<evidence type="ECO:0000256" key="1">
    <source>
        <dbReference type="SAM" id="MobiDB-lite"/>
    </source>
</evidence>
<name>A0A6J5NGV8_9CAUD</name>
<feature type="region of interest" description="Disordered" evidence="1">
    <location>
        <begin position="1"/>
        <end position="35"/>
    </location>
</feature>
<protein>
    <submittedName>
        <fullName evidence="2">Uncharacterized protein</fullName>
    </submittedName>
</protein>
<dbReference type="InterPro" id="IPR036390">
    <property type="entry name" value="WH_DNA-bd_sf"/>
</dbReference>
<organism evidence="2">
    <name type="scientific">uncultured Caudovirales phage</name>
    <dbReference type="NCBI Taxonomy" id="2100421"/>
    <lineage>
        <taxon>Viruses</taxon>
        <taxon>Duplodnaviria</taxon>
        <taxon>Heunggongvirae</taxon>
        <taxon>Uroviricota</taxon>
        <taxon>Caudoviricetes</taxon>
        <taxon>Peduoviridae</taxon>
        <taxon>Maltschvirus</taxon>
        <taxon>Maltschvirus maltsch</taxon>
    </lineage>
</organism>
<accession>A0A6J5NGV8</accession>
<reference evidence="2" key="1">
    <citation type="submission" date="2020-04" db="EMBL/GenBank/DDBJ databases">
        <authorList>
            <person name="Chiriac C."/>
            <person name="Salcher M."/>
            <person name="Ghai R."/>
            <person name="Kavagutti S V."/>
        </authorList>
    </citation>
    <scope>NUCLEOTIDE SEQUENCE</scope>
</reference>
<sequence length="124" mass="13843">MTQLAFPEVPYNGTSGWSGSSTSEERVLREDSDGTTGKRQIAALTYLARQGTYGATWKELADALKLHHGSASGVLSVLHLTERVARLKETRNRCKVYVLPEFIDERKIEARKEKKSCPNCGHHI</sequence>
<evidence type="ECO:0000313" key="2">
    <source>
        <dbReference type="EMBL" id="CAB4156455.1"/>
    </source>
</evidence>
<feature type="compositionally biased region" description="Basic and acidic residues" evidence="1">
    <location>
        <begin position="23"/>
        <end position="32"/>
    </location>
</feature>
<proteinExistence type="predicted"/>
<feature type="compositionally biased region" description="Low complexity" evidence="1">
    <location>
        <begin position="13"/>
        <end position="22"/>
    </location>
</feature>
<gene>
    <name evidence="2" type="ORF">UFOVP655_59</name>
</gene>
<dbReference type="EMBL" id="LR796637">
    <property type="protein sequence ID" value="CAB4156455.1"/>
    <property type="molecule type" value="Genomic_DNA"/>
</dbReference>
<dbReference type="SUPFAM" id="SSF46785">
    <property type="entry name" value="Winged helix' DNA-binding domain"/>
    <property type="match status" value="1"/>
</dbReference>